<dbReference type="Pfam" id="PF18052">
    <property type="entry name" value="Rx_N"/>
    <property type="match status" value="1"/>
</dbReference>
<organism evidence="11 12">
    <name type="scientific">Tagetes erecta</name>
    <name type="common">African marigold</name>
    <dbReference type="NCBI Taxonomy" id="13708"/>
    <lineage>
        <taxon>Eukaryota</taxon>
        <taxon>Viridiplantae</taxon>
        <taxon>Streptophyta</taxon>
        <taxon>Embryophyta</taxon>
        <taxon>Tracheophyta</taxon>
        <taxon>Spermatophyta</taxon>
        <taxon>Magnoliopsida</taxon>
        <taxon>eudicotyledons</taxon>
        <taxon>Gunneridae</taxon>
        <taxon>Pentapetalae</taxon>
        <taxon>asterids</taxon>
        <taxon>campanulids</taxon>
        <taxon>Asterales</taxon>
        <taxon>Asteraceae</taxon>
        <taxon>Asteroideae</taxon>
        <taxon>Heliantheae alliance</taxon>
        <taxon>Tageteae</taxon>
        <taxon>Tagetes</taxon>
    </lineage>
</organism>
<dbReference type="SUPFAM" id="SSF52540">
    <property type="entry name" value="P-loop containing nucleoside triphosphate hydrolases"/>
    <property type="match status" value="1"/>
</dbReference>
<keyword evidence="3" id="KW-0677">Repeat</keyword>
<evidence type="ECO:0000259" key="10">
    <source>
        <dbReference type="Pfam" id="PF23598"/>
    </source>
</evidence>
<reference evidence="11" key="1">
    <citation type="journal article" date="2023" name="bioRxiv">
        <title>Improved chromosome-level genome assembly for marigold (Tagetes erecta).</title>
        <authorList>
            <person name="Jiang F."/>
            <person name="Yuan L."/>
            <person name="Wang S."/>
            <person name="Wang H."/>
            <person name="Xu D."/>
            <person name="Wang A."/>
            <person name="Fan W."/>
        </authorList>
    </citation>
    <scope>NUCLEOTIDE SEQUENCE</scope>
    <source>
        <strain evidence="11">WSJ</strain>
        <tissue evidence="11">Leaf</tissue>
    </source>
</reference>
<dbReference type="Gene3D" id="1.10.10.10">
    <property type="entry name" value="Winged helix-like DNA-binding domain superfamily/Winged helix DNA-binding domain"/>
    <property type="match status" value="1"/>
</dbReference>
<evidence type="ECO:0000256" key="2">
    <source>
        <dbReference type="ARBA" id="ARBA00022614"/>
    </source>
</evidence>
<dbReference type="SUPFAM" id="SSF52058">
    <property type="entry name" value="L domain-like"/>
    <property type="match status" value="1"/>
</dbReference>
<dbReference type="GO" id="GO:0098542">
    <property type="term" value="P:defense response to other organism"/>
    <property type="evidence" value="ECO:0007669"/>
    <property type="project" value="TreeGrafter"/>
</dbReference>
<dbReference type="PANTHER" id="PTHR23155:SF1193">
    <property type="entry name" value="DISEASE RESISTANCE PROTEIN RPP13-RELATED"/>
    <property type="match status" value="1"/>
</dbReference>
<evidence type="ECO:0000313" key="12">
    <source>
        <dbReference type="Proteomes" id="UP001229421"/>
    </source>
</evidence>
<protein>
    <submittedName>
        <fullName evidence="11">Uncharacterized protein</fullName>
    </submittedName>
</protein>
<dbReference type="InterPro" id="IPR027417">
    <property type="entry name" value="P-loop_NTPase"/>
</dbReference>
<dbReference type="InterPro" id="IPR041118">
    <property type="entry name" value="Rx_N"/>
</dbReference>
<evidence type="ECO:0000259" key="8">
    <source>
        <dbReference type="Pfam" id="PF18052"/>
    </source>
</evidence>
<dbReference type="FunFam" id="1.10.10.10:FF:000322">
    <property type="entry name" value="Probable disease resistance protein At1g63360"/>
    <property type="match status" value="1"/>
</dbReference>
<feature type="domain" description="Disease resistance protein winged helix" evidence="9">
    <location>
        <begin position="412"/>
        <end position="482"/>
    </location>
</feature>
<name>A0AAD8KLF4_TARER</name>
<dbReference type="AlphaFoldDB" id="A0AAD8KLF4"/>
<dbReference type="Pfam" id="PF23559">
    <property type="entry name" value="WHD_DRP"/>
    <property type="match status" value="1"/>
</dbReference>
<dbReference type="InterPro" id="IPR044974">
    <property type="entry name" value="Disease_R_plants"/>
</dbReference>
<dbReference type="InterPro" id="IPR055414">
    <property type="entry name" value="LRR_R13L4/SHOC2-like"/>
</dbReference>
<keyword evidence="4" id="KW-0547">Nucleotide-binding</keyword>
<dbReference type="Gene3D" id="3.40.50.300">
    <property type="entry name" value="P-loop containing nucleotide triphosphate hydrolases"/>
    <property type="match status" value="1"/>
</dbReference>
<feature type="domain" description="Disease resistance N-terminal" evidence="8">
    <location>
        <begin position="5"/>
        <end position="92"/>
    </location>
</feature>
<evidence type="ECO:0000256" key="6">
    <source>
        <dbReference type="ARBA" id="ARBA00022840"/>
    </source>
</evidence>
<dbReference type="InterPro" id="IPR038005">
    <property type="entry name" value="RX-like_CC"/>
</dbReference>
<dbReference type="FunFam" id="1.10.8.430:FF:000003">
    <property type="entry name" value="Probable disease resistance protein At5g66910"/>
    <property type="match status" value="1"/>
</dbReference>
<dbReference type="InterPro" id="IPR036388">
    <property type="entry name" value="WH-like_DNA-bd_sf"/>
</dbReference>
<dbReference type="InterPro" id="IPR042197">
    <property type="entry name" value="Apaf_helical"/>
</dbReference>
<evidence type="ECO:0000313" key="11">
    <source>
        <dbReference type="EMBL" id="KAK1423638.1"/>
    </source>
</evidence>
<dbReference type="Pfam" id="PF00931">
    <property type="entry name" value="NB-ARC"/>
    <property type="match status" value="1"/>
</dbReference>
<keyword evidence="5" id="KW-0611">Plant defense</keyword>
<dbReference type="EMBL" id="JAUHHV010000005">
    <property type="protein sequence ID" value="KAK1423638.1"/>
    <property type="molecule type" value="Genomic_DNA"/>
</dbReference>
<comment type="similarity">
    <text evidence="1">Belongs to the disease resistance NB-LRR family.</text>
</comment>
<dbReference type="Gene3D" id="1.10.8.430">
    <property type="entry name" value="Helical domain of apoptotic protease-activating factors"/>
    <property type="match status" value="1"/>
</dbReference>
<keyword evidence="6" id="KW-0067">ATP-binding</keyword>
<evidence type="ECO:0000256" key="4">
    <source>
        <dbReference type="ARBA" id="ARBA00022741"/>
    </source>
</evidence>
<proteinExistence type="inferred from homology"/>
<evidence type="ECO:0000259" key="9">
    <source>
        <dbReference type="Pfam" id="PF23559"/>
    </source>
</evidence>
<dbReference type="InterPro" id="IPR002182">
    <property type="entry name" value="NB-ARC"/>
</dbReference>
<dbReference type="GO" id="GO:0043531">
    <property type="term" value="F:ADP binding"/>
    <property type="evidence" value="ECO:0007669"/>
    <property type="project" value="InterPro"/>
</dbReference>
<dbReference type="Gene3D" id="3.80.10.10">
    <property type="entry name" value="Ribonuclease Inhibitor"/>
    <property type="match status" value="1"/>
</dbReference>
<feature type="domain" description="NB-ARC" evidence="7">
    <location>
        <begin position="158"/>
        <end position="327"/>
    </location>
</feature>
<dbReference type="FunFam" id="3.40.50.300:FF:001091">
    <property type="entry name" value="Probable disease resistance protein At1g61300"/>
    <property type="match status" value="1"/>
</dbReference>
<dbReference type="GO" id="GO:0005524">
    <property type="term" value="F:ATP binding"/>
    <property type="evidence" value="ECO:0007669"/>
    <property type="project" value="UniProtKB-KW"/>
</dbReference>
<feature type="domain" description="Disease resistance R13L4/SHOC-2-like LRR" evidence="10">
    <location>
        <begin position="557"/>
        <end position="827"/>
    </location>
</feature>
<evidence type="ECO:0000256" key="3">
    <source>
        <dbReference type="ARBA" id="ARBA00022737"/>
    </source>
</evidence>
<evidence type="ECO:0000259" key="7">
    <source>
        <dbReference type="Pfam" id="PF00931"/>
    </source>
</evidence>
<keyword evidence="12" id="KW-1185">Reference proteome</keyword>
<comment type="caution">
    <text evidence="11">The sequence shown here is derived from an EMBL/GenBank/DDBJ whole genome shotgun (WGS) entry which is preliminary data.</text>
</comment>
<dbReference type="CDD" id="cd14798">
    <property type="entry name" value="RX-CC_like"/>
    <property type="match status" value="1"/>
</dbReference>
<dbReference type="InterPro" id="IPR032675">
    <property type="entry name" value="LRR_dom_sf"/>
</dbReference>
<dbReference type="PRINTS" id="PR00364">
    <property type="entry name" value="DISEASERSIST"/>
</dbReference>
<dbReference type="GO" id="GO:0051607">
    <property type="term" value="P:defense response to virus"/>
    <property type="evidence" value="ECO:0007669"/>
    <property type="project" value="UniProtKB-ARBA"/>
</dbReference>
<dbReference type="Pfam" id="PF23598">
    <property type="entry name" value="LRR_14"/>
    <property type="match status" value="1"/>
</dbReference>
<dbReference type="PANTHER" id="PTHR23155">
    <property type="entry name" value="DISEASE RESISTANCE PROTEIN RP"/>
    <property type="match status" value="1"/>
</dbReference>
<gene>
    <name evidence="11" type="ORF">QVD17_18944</name>
</gene>
<dbReference type="Gene3D" id="1.20.5.4130">
    <property type="match status" value="1"/>
</dbReference>
<accession>A0AAD8KLF4</accession>
<sequence length="877" mass="100721">MADAAVTFLLDKLTQLLVYNVDLVSNVKDQVGLLHADLLVLKAFIKEASESRSKDAVLKEHLKRIRNEVYNAEDIVDMYLSYIFEKQSQSRLKKAGNIPDHIMKLRKVGKDIENIRKKVEPYVNNLSANYEGFKNAESFMIMPTPPCVEEDDVVGFDKEAEMIAGWLKAETEELEVLSVVGMGGLGKTTLVKKVYNDSSIQYQFSICSWVYVSEVCNRREVFLKILYDVTRQHYDASEWSVETIADELRSQLKDERYLIVLDDVWTKKAWDDLKMVFPKTKNRSRILLTSRNKDVAIHANTTLPPYQLRFLTPEESWELLEKKAFPRGSSCPRELEKLGKQIASKCHGLPLAIVVIAGVLKKRDKTSRLWEQIEKKVNTYVAMEQEQCMDVLKLSYDHLPYDLKPCFFYFCVFPEDFEIPVWKLFHIWVAEGLVQQTGDASAEEMAEEKLHELVDRNLVLVEKRRADGGIKTCRIHDLLHDVCVQEAKDEIFFKEIKDFGPLACSTSINPNPVFRHVSIHSRVSYYISSKPDFSRVRAFLCYGKEETVLSSKQITYVQDSFRFLRVLDVLPISFNRFPKIQLFHLRYIALLGTFNVLPTAISELRSLQTLIVETNSRNMDVKADLWKLLHLRHVYTNAAIDLSSMSTKGTKDRLVINENLRTMTKVSPNSCTNVILARTPNLQKLGVRGNLALLLDEGIGSCNFKNITELIHLEKLKLFHDTYPNPPLDGKLCGLPEWSLFPPRLKKLTLCDTMLHWEEMSVLGKLSRLEVLKLGDNAFMGERWVTPDDSFVQLRVLQIGKTNLVHWEAVGCHFPQLQRLSLNNCKELVEMPSGLGDVLTLEVMELSRTSRLLVSSARMFQKNFKLLVFPPDHDIQT</sequence>
<dbReference type="InterPro" id="IPR058922">
    <property type="entry name" value="WHD_DRP"/>
</dbReference>
<keyword evidence="2" id="KW-0433">Leucine-rich repeat</keyword>
<evidence type="ECO:0000256" key="5">
    <source>
        <dbReference type="ARBA" id="ARBA00022821"/>
    </source>
</evidence>
<evidence type="ECO:0000256" key="1">
    <source>
        <dbReference type="ARBA" id="ARBA00008894"/>
    </source>
</evidence>
<dbReference type="Proteomes" id="UP001229421">
    <property type="component" value="Unassembled WGS sequence"/>
</dbReference>